<evidence type="ECO:0000256" key="2">
    <source>
        <dbReference type="SAM" id="Phobius"/>
    </source>
</evidence>
<feature type="domain" description="PLD phosphodiesterase" evidence="3">
    <location>
        <begin position="160"/>
        <end position="182"/>
    </location>
</feature>
<dbReference type="CDD" id="cd09113">
    <property type="entry name" value="PLDc_ymdC_like_2"/>
    <property type="match status" value="1"/>
</dbReference>
<dbReference type="PANTHER" id="PTHR21248:SF12">
    <property type="entry name" value="CARDIOLIPIN SYNTHASE C"/>
    <property type="match status" value="1"/>
</dbReference>
<proteinExistence type="predicted"/>
<dbReference type="EMBL" id="QRZM01000004">
    <property type="protein sequence ID" value="RGV75903.1"/>
    <property type="molecule type" value="Genomic_DNA"/>
</dbReference>
<keyword evidence="2" id="KW-0812">Transmembrane</keyword>
<dbReference type="PROSITE" id="PS50035">
    <property type="entry name" value="PLD"/>
    <property type="match status" value="2"/>
</dbReference>
<feature type="region of interest" description="Disordered" evidence="1">
    <location>
        <begin position="277"/>
        <end position="312"/>
    </location>
</feature>
<feature type="domain" description="PLD phosphodiesterase" evidence="3">
    <location>
        <begin position="442"/>
        <end position="469"/>
    </location>
</feature>
<reference evidence="4 5" key="1">
    <citation type="submission" date="2018-08" db="EMBL/GenBank/DDBJ databases">
        <title>A genome reference for cultivated species of the human gut microbiota.</title>
        <authorList>
            <person name="Zou Y."/>
            <person name="Xue W."/>
            <person name="Luo G."/>
        </authorList>
    </citation>
    <scope>NUCLEOTIDE SEQUENCE [LARGE SCALE GENOMIC DNA]</scope>
    <source>
        <strain evidence="4 5">AF14-18</strain>
    </source>
</reference>
<dbReference type="PANTHER" id="PTHR21248">
    <property type="entry name" value="CARDIOLIPIN SYNTHASE"/>
    <property type="match status" value="1"/>
</dbReference>
<protein>
    <submittedName>
        <fullName evidence="4">Phospholipase D family protein</fullName>
    </submittedName>
</protein>
<dbReference type="InterPro" id="IPR025202">
    <property type="entry name" value="PLD-like_dom"/>
</dbReference>
<evidence type="ECO:0000313" key="4">
    <source>
        <dbReference type="EMBL" id="RGV75903.1"/>
    </source>
</evidence>
<dbReference type="Pfam" id="PF13091">
    <property type="entry name" value="PLDc_2"/>
    <property type="match status" value="2"/>
</dbReference>
<dbReference type="GO" id="GO:0032049">
    <property type="term" value="P:cardiolipin biosynthetic process"/>
    <property type="evidence" value="ECO:0007669"/>
    <property type="project" value="UniProtKB-ARBA"/>
</dbReference>
<feature type="transmembrane region" description="Helical" evidence="2">
    <location>
        <begin position="12"/>
        <end position="34"/>
    </location>
</feature>
<keyword evidence="2" id="KW-1133">Transmembrane helix</keyword>
<dbReference type="AlphaFoldDB" id="A0A412Z7C8"/>
<comment type="caution">
    <text evidence="4">The sequence shown here is derived from an EMBL/GenBank/DDBJ whole genome shotgun (WGS) entry which is preliminary data.</text>
</comment>
<evidence type="ECO:0000313" key="5">
    <source>
        <dbReference type="Proteomes" id="UP000284543"/>
    </source>
</evidence>
<sequence>MICRCITWIKKHPVLSLFFLILMYLVIGATAPFYHYKPISQETQDTVSAENFYQEGDSRDRAMILETNQSAWDERMRLMNLARERIILSTFDFRDGESPRDLMAVMLHKADQGVSIKILVDGFSGLVRMEPSKLFYALSSHPNIEIKIYNKMNPLFPWKTQGRMHDKYVIVDDYGYILGGRNTFDYFIGSYPTDSRSHDREVLVYNTAHGTDRGKDSSLYQVEDYFEQVWNLDVSSLFHDSEKTGDRTSVRNAAAMLRERYKVLAIQYPDLFDSEEDSAGCTAAPGQPGCPALPMDSSINDDDYPAAPDIPDAPDTAPPLFPALSLTANQSKALEYYGSNTVPTGKITLVSNPTGIYGKEPVVFHTMSVLMKDAKRSVLIHTPYAVFNDYMYDTMKEITARVPVTMMINSVENGDNFFASSDYPMHRDAFGDTGMEILEYDGGLSYHGKSLVIDDELCAVGSYNFDLRSTYLDTELMLVIQSPELTAQLEEYMVSYQKDCRRLLPDGTYEIPEHLTIADVPAYKRAAWKVVGFVMQPFRFLI</sequence>
<dbReference type="SUPFAM" id="SSF56024">
    <property type="entry name" value="Phospholipase D/nuclease"/>
    <property type="match status" value="2"/>
</dbReference>
<dbReference type="GO" id="GO:0030572">
    <property type="term" value="F:phosphatidyltransferase activity"/>
    <property type="evidence" value="ECO:0007669"/>
    <property type="project" value="UniProtKB-ARBA"/>
</dbReference>
<gene>
    <name evidence="4" type="ORF">DWW02_10965</name>
</gene>
<accession>A0A412Z7C8</accession>
<dbReference type="SMART" id="SM00155">
    <property type="entry name" value="PLDc"/>
    <property type="match status" value="2"/>
</dbReference>
<dbReference type="InterPro" id="IPR001736">
    <property type="entry name" value="PLipase_D/transphosphatidylase"/>
</dbReference>
<dbReference type="RefSeq" id="WP_118018587.1">
    <property type="nucleotide sequence ID" value="NZ_CAUHGS010000003.1"/>
</dbReference>
<evidence type="ECO:0000256" key="1">
    <source>
        <dbReference type="SAM" id="MobiDB-lite"/>
    </source>
</evidence>
<dbReference type="Gene3D" id="3.30.870.10">
    <property type="entry name" value="Endonuclease Chain A"/>
    <property type="match status" value="2"/>
</dbReference>
<organism evidence="4 5">
    <name type="scientific">Enterocloster bolteae</name>
    <dbReference type="NCBI Taxonomy" id="208479"/>
    <lineage>
        <taxon>Bacteria</taxon>
        <taxon>Bacillati</taxon>
        <taxon>Bacillota</taxon>
        <taxon>Clostridia</taxon>
        <taxon>Lachnospirales</taxon>
        <taxon>Lachnospiraceae</taxon>
        <taxon>Enterocloster</taxon>
    </lineage>
</organism>
<keyword evidence="2" id="KW-0472">Membrane</keyword>
<name>A0A412Z7C8_9FIRM</name>
<evidence type="ECO:0000259" key="3">
    <source>
        <dbReference type="PROSITE" id="PS50035"/>
    </source>
</evidence>
<dbReference type="Proteomes" id="UP000284543">
    <property type="component" value="Unassembled WGS sequence"/>
</dbReference>